<proteinExistence type="predicted"/>
<organism evidence="2 3">
    <name type="scientific">Nostoc linckia z8</name>
    <dbReference type="NCBI Taxonomy" id="1628746"/>
    <lineage>
        <taxon>Bacteria</taxon>
        <taxon>Bacillati</taxon>
        <taxon>Cyanobacteriota</taxon>
        <taxon>Cyanophyceae</taxon>
        <taxon>Nostocales</taxon>
        <taxon>Nostocaceae</taxon>
        <taxon>Nostoc</taxon>
    </lineage>
</organism>
<name>A0A9Q5ZBI0_NOSLI</name>
<dbReference type="Proteomes" id="UP000222310">
    <property type="component" value="Unassembled WGS sequence"/>
</dbReference>
<sequence>MYQLSDEEIYQEVGKIVASFDILECYECANAVMQWLVENGIQGKILRLKTRYRDEDYILSDRLLRQGIDDSITINGKHYGVFVRGKVFDNLSFEGMFREDWIKDFHCPSEQFEIKEFDF</sequence>
<protein>
    <recommendedName>
        <fullName evidence="1">Tox-PL-2 domain-containing protein</fullName>
    </recommendedName>
</protein>
<evidence type="ECO:0000313" key="2">
    <source>
        <dbReference type="EMBL" id="PHK02878.1"/>
    </source>
</evidence>
<dbReference type="InterPro" id="IPR028910">
    <property type="entry name" value="Tox-PL-2_dom"/>
</dbReference>
<feature type="domain" description="Tox-PL-2" evidence="1">
    <location>
        <begin position="9"/>
        <end position="106"/>
    </location>
</feature>
<dbReference type="AlphaFoldDB" id="A0A9Q5ZBI0"/>
<dbReference type="EMBL" id="LAHD01000046">
    <property type="protein sequence ID" value="PHK02878.1"/>
    <property type="molecule type" value="Genomic_DNA"/>
</dbReference>
<dbReference type="GeneID" id="57097377"/>
<accession>A0A9Q5ZBI0</accession>
<comment type="caution">
    <text evidence="2">The sequence shown here is derived from an EMBL/GenBank/DDBJ whole genome shotgun (WGS) entry which is preliminary data.</text>
</comment>
<gene>
    <name evidence="2" type="ORF">VF08_17100</name>
</gene>
<reference evidence="2 3" key="1">
    <citation type="submission" date="2015-02" db="EMBL/GenBank/DDBJ databases">
        <title>Nostoc linckia genome annotation.</title>
        <authorList>
            <person name="Zhou Z."/>
        </authorList>
    </citation>
    <scope>NUCLEOTIDE SEQUENCE [LARGE SCALE GENOMIC DNA]</scope>
    <source>
        <strain evidence="3">z8</strain>
    </source>
</reference>
<evidence type="ECO:0000313" key="3">
    <source>
        <dbReference type="Proteomes" id="UP000222310"/>
    </source>
</evidence>
<evidence type="ECO:0000259" key="1">
    <source>
        <dbReference type="Pfam" id="PF15643"/>
    </source>
</evidence>
<dbReference type="RefSeq" id="WP_099069931.1">
    <property type="nucleotide sequence ID" value="NZ_LAHD01000046.1"/>
</dbReference>
<dbReference type="Pfam" id="PF15643">
    <property type="entry name" value="Tox-PL-2"/>
    <property type="match status" value="1"/>
</dbReference>